<organism evidence="2 3">
    <name type="scientific">Hypsizygus marmoreus</name>
    <name type="common">White beech mushroom</name>
    <name type="synonym">Agaricus marmoreus</name>
    <dbReference type="NCBI Taxonomy" id="39966"/>
    <lineage>
        <taxon>Eukaryota</taxon>
        <taxon>Fungi</taxon>
        <taxon>Dikarya</taxon>
        <taxon>Basidiomycota</taxon>
        <taxon>Agaricomycotina</taxon>
        <taxon>Agaricomycetes</taxon>
        <taxon>Agaricomycetidae</taxon>
        <taxon>Agaricales</taxon>
        <taxon>Tricholomatineae</taxon>
        <taxon>Lyophyllaceae</taxon>
        <taxon>Hypsizygus</taxon>
    </lineage>
</organism>
<dbReference type="Proteomes" id="UP000076154">
    <property type="component" value="Unassembled WGS sequence"/>
</dbReference>
<name>A0A369J3L9_HYPMA</name>
<dbReference type="STRING" id="39966.A0A369J3L9"/>
<dbReference type="InterPro" id="IPR011009">
    <property type="entry name" value="Kinase-like_dom_sf"/>
</dbReference>
<evidence type="ECO:0000256" key="1">
    <source>
        <dbReference type="SAM" id="MobiDB-lite"/>
    </source>
</evidence>
<evidence type="ECO:0008006" key="4">
    <source>
        <dbReference type="Google" id="ProtNLM"/>
    </source>
</evidence>
<reference evidence="2" key="1">
    <citation type="submission" date="2018-04" db="EMBL/GenBank/DDBJ databases">
        <title>Whole genome sequencing of Hypsizygus marmoreus.</title>
        <authorList>
            <person name="Choi I.-G."/>
            <person name="Min B."/>
            <person name="Kim J.-G."/>
            <person name="Kim S."/>
            <person name="Oh Y.-L."/>
            <person name="Kong W.-S."/>
            <person name="Park H."/>
            <person name="Jeong J."/>
            <person name="Song E.-S."/>
        </authorList>
    </citation>
    <scope>NUCLEOTIDE SEQUENCE [LARGE SCALE GENOMIC DNA]</scope>
    <source>
        <strain evidence="2">51987-8</strain>
    </source>
</reference>
<comment type="caution">
    <text evidence="2">The sequence shown here is derived from an EMBL/GenBank/DDBJ whole genome shotgun (WGS) entry which is preliminary data.</text>
</comment>
<evidence type="ECO:0000313" key="3">
    <source>
        <dbReference type="Proteomes" id="UP000076154"/>
    </source>
</evidence>
<gene>
    <name evidence="2" type="ORF">Hypma_003519</name>
</gene>
<dbReference type="EMBL" id="LUEZ02000137">
    <property type="protein sequence ID" value="RDB15972.1"/>
    <property type="molecule type" value="Genomic_DNA"/>
</dbReference>
<dbReference type="AlphaFoldDB" id="A0A369J3L9"/>
<protein>
    <recommendedName>
        <fullName evidence="4">Protein kinase domain-containing protein</fullName>
    </recommendedName>
</protein>
<sequence length="737" mass="82303">MSPCKPSERRTSDAADSAEQRLIRDELEKLFNWNPQEYVGAGSASTRAPNFFDQHLDDDLILKEIVHFPSLATDLAKNVDIFLPADRILPPFPPDFKDREDLDALSKSSVRVPVTNEKQVTFNFRTLQGTLPAVASALALGHDWDSPCFSWIVATKGENHAVPDGYLSTCPLPKTETSGEIGPVIEELLKEISSTFPTPGLLEFKTLRAGSKEHLEGIIMLSSPDELFPWCRCPGAHKCRGHYNASGLVTTGAPMGPDLGDKEYGTTSQSDSDEACTSKKRKAKVKWGQLHSIHMTQQVWAELVRHDATYAMIHCGNYEMHVKRERKGGRLYVSDVIEASKYPGYGKLHIGAIIAMYLDTQNRTRLVKSLGDKLPEAWTKYRFGTSIEQMDNTSEESEEPKSEIDREVVQKNLRNLARTSPFAVITIKAGNLFRQGFVGKFRRVSPFDKDSLTGKADTVCIDLHAEIPGSVMVFDAKLHVNKKRLHSPLVVKWARSQTACTALELEFHVFQTLKPLFRSIPNVLGFFTLDDSRLDQRDNQGALLVMGHCGTPLDRRGTSITLTDRLQCIRCLYELHCSGYIHGNLTASNLLAGRCGVRLCGLQNVKESNSPSAKLEEFLKLAEILNDLQQDYMNDLRESDEAIKRPRKDLHPATSAVLLGPMSSDVLFKLKSKNHLVASPEAEQIRANIRQFASKIAVHDSEFLYIETTVTTGPDWGDLLTKNLPNVPYHCFQVSPK</sequence>
<evidence type="ECO:0000313" key="2">
    <source>
        <dbReference type="EMBL" id="RDB15972.1"/>
    </source>
</evidence>
<dbReference type="SUPFAM" id="SSF56112">
    <property type="entry name" value="Protein kinase-like (PK-like)"/>
    <property type="match status" value="1"/>
</dbReference>
<dbReference type="InParanoid" id="A0A369J3L9"/>
<feature type="region of interest" description="Disordered" evidence="1">
    <location>
        <begin position="254"/>
        <end position="277"/>
    </location>
</feature>
<proteinExistence type="predicted"/>
<accession>A0A369J3L9</accession>
<keyword evidence="3" id="KW-1185">Reference proteome</keyword>
<dbReference type="OrthoDB" id="2931579at2759"/>